<dbReference type="Pfam" id="PF00027">
    <property type="entry name" value="cNMP_binding"/>
    <property type="match status" value="1"/>
</dbReference>
<gene>
    <name evidence="3" type="ORF">BpHYR1_046395</name>
</gene>
<reference evidence="3 4" key="1">
    <citation type="journal article" date="2018" name="Sci. Rep.">
        <title>Genomic signatures of local adaptation to the degree of environmental predictability in rotifers.</title>
        <authorList>
            <person name="Franch-Gras L."/>
            <person name="Hahn C."/>
            <person name="Garcia-Roger E.M."/>
            <person name="Carmona M.J."/>
            <person name="Serra M."/>
            <person name="Gomez A."/>
        </authorList>
    </citation>
    <scope>NUCLEOTIDE SEQUENCE [LARGE SCALE GENOMIC DNA]</scope>
    <source>
        <strain evidence="3">HYR1</strain>
    </source>
</reference>
<feature type="region of interest" description="Disordered" evidence="1">
    <location>
        <begin position="1"/>
        <end position="23"/>
    </location>
</feature>
<evidence type="ECO:0000256" key="1">
    <source>
        <dbReference type="SAM" id="MobiDB-lite"/>
    </source>
</evidence>
<evidence type="ECO:0000313" key="3">
    <source>
        <dbReference type="EMBL" id="RNA22960.1"/>
    </source>
</evidence>
<dbReference type="PANTHER" id="PTHR23011:SF41">
    <property type="entry name" value="CYCLIC NUCLEOTIDE-BINDING DOMAIN-CONTAINING PROTEIN"/>
    <property type="match status" value="1"/>
</dbReference>
<organism evidence="3 4">
    <name type="scientific">Brachionus plicatilis</name>
    <name type="common">Marine rotifer</name>
    <name type="synonym">Brachionus muelleri</name>
    <dbReference type="NCBI Taxonomy" id="10195"/>
    <lineage>
        <taxon>Eukaryota</taxon>
        <taxon>Metazoa</taxon>
        <taxon>Spiralia</taxon>
        <taxon>Gnathifera</taxon>
        <taxon>Rotifera</taxon>
        <taxon>Eurotatoria</taxon>
        <taxon>Monogononta</taxon>
        <taxon>Pseudotrocha</taxon>
        <taxon>Ploima</taxon>
        <taxon>Brachionidae</taxon>
        <taxon>Brachionus</taxon>
    </lineage>
</organism>
<protein>
    <submittedName>
        <fullName evidence="3">Cyclic nucleotide-binding domain-containing 2-like</fullName>
    </submittedName>
</protein>
<feature type="compositionally biased region" description="Polar residues" evidence="1">
    <location>
        <begin position="1"/>
        <end position="20"/>
    </location>
</feature>
<dbReference type="CDD" id="cd00038">
    <property type="entry name" value="CAP_ED"/>
    <property type="match status" value="1"/>
</dbReference>
<dbReference type="SUPFAM" id="SSF51206">
    <property type="entry name" value="cAMP-binding domain-like"/>
    <property type="match status" value="2"/>
</dbReference>
<evidence type="ECO:0000313" key="4">
    <source>
        <dbReference type="Proteomes" id="UP000276133"/>
    </source>
</evidence>
<dbReference type="AlphaFoldDB" id="A0A3M7RHQ1"/>
<proteinExistence type="predicted"/>
<feature type="domain" description="Cyclic nucleotide-binding" evidence="2">
    <location>
        <begin position="388"/>
        <end position="506"/>
    </location>
</feature>
<accession>A0A3M7RHQ1</accession>
<name>A0A3M7RHQ1_BRAPC</name>
<dbReference type="PANTHER" id="PTHR23011">
    <property type="entry name" value="CYCLIC NUCLEOTIDE-BINDING DOMAIN CONTAINING PROTEIN"/>
    <property type="match status" value="1"/>
</dbReference>
<dbReference type="OrthoDB" id="166212at2759"/>
<dbReference type="InterPro" id="IPR014710">
    <property type="entry name" value="RmlC-like_jellyroll"/>
</dbReference>
<dbReference type="Gene3D" id="2.60.120.10">
    <property type="entry name" value="Jelly Rolls"/>
    <property type="match status" value="1"/>
</dbReference>
<dbReference type="InterPro" id="IPR000595">
    <property type="entry name" value="cNMP-bd_dom"/>
</dbReference>
<comment type="caution">
    <text evidence="3">The sequence shown here is derived from an EMBL/GenBank/DDBJ whole genome shotgun (WGS) entry which is preliminary data.</text>
</comment>
<dbReference type="InterPro" id="IPR018490">
    <property type="entry name" value="cNMP-bd_dom_sf"/>
</dbReference>
<sequence>MSHITLNQKKSTSSSSLKNEASSDRIQSKKKSYFYSSYFPLFHSKLQNKKEQSLAKLNREYKDQATQCGLVEFRLNVSLASHLNMATNSVFLPFQIKRFNRDKFKLSGETRLSLREIGVQTYADTKKSSFQLYDLDPSSKTLGERTLEDLVYNYSLQINTLSNKLSLQLAFVNTLYHLSEDSVLYLNKYLVNSGPKYAEYVASLSRLGGDKLKTLDNVLVKLIRQYDLSKARNLGLPDVGLEQKSSLVDFTKTDIHSIDLKKLIKMAEMKRKGVRFETSEEKRRLALERFKRIVRIVIINREWIKVLNSEKKEERDKLLLEYDKLENASDFMNGKKLQILFNREEFKAQKNLTALINDTHRRILAKDAANRTAEDIQNLLSLINSVPRLNSFPRHVLNHIAKIIKLIVYEKGRELVREGHLSIGFYYILNGSCDVLSMGNDGLLKIDELQTGDTFGDSSFQAGITPYTVITNQRTEMLMVEPNDIENYLDKLRLLEKNFTKEFISNWWPVKYWNWSEENFEKFSQFCEFLRFNCGELIADNSYQPIEKINFIYSGTVEMIRMINVEEIKGMVKQARSCDSVKEAKKATRKIGKKFVRVCFLKKYNYFGFESSQNVNMWFRAYEDDVSVIQITKDKFLSIHKHSSFFLSQLIQDYRLALPLQDQVFHLYEQKLKNEKLINKI</sequence>
<dbReference type="PROSITE" id="PS50042">
    <property type="entry name" value="CNMP_BINDING_3"/>
    <property type="match status" value="1"/>
</dbReference>
<evidence type="ECO:0000259" key="2">
    <source>
        <dbReference type="PROSITE" id="PS50042"/>
    </source>
</evidence>
<dbReference type="EMBL" id="REGN01003370">
    <property type="protein sequence ID" value="RNA22960.1"/>
    <property type="molecule type" value="Genomic_DNA"/>
</dbReference>
<keyword evidence="4" id="KW-1185">Reference proteome</keyword>
<dbReference type="SMART" id="SM00100">
    <property type="entry name" value="cNMP"/>
    <property type="match status" value="1"/>
</dbReference>
<dbReference type="Proteomes" id="UP000276133">
    <property type="component" value="Unassembled WGS sequence"/>
</dbReference>